<evidence type="ECO:0000313" key="2">
    <source>
        <dbReference type="EMBL" id="KAL0074226.1"/>
    </source>
</evidence>
<evidence type="ECO:0000256" key="1">
    <source>
        <dbReference type="SAM" id="Coils"/>
    </source>
</evidence>
<keyword evidence="3" id="KW-1185">Reference proteome</keyword>
<dbReference type="Proteomes" id="UP001448207">
    <property type="component" value="Unassembled WGS sequence"/>
</dbReference>
<gene>
    <name evidence="2" type="ORF">J3Q64DRAFT_1778605</name>
</gene>
<sequence>MSQNNEIFAMDTNLTRQYSSPTPVSASTVVLYRQFRQSYIGSHGPTQFGNLPESNDLLAIKANLEELLTSAETRNRLLKRDLNHLEKDVKINDNGGRPVCKHRQAALCLVRPRLDGSSE</sequence>
<keyword evidence="1" id="KW-0175">Coiled coil</keyword>
<evidence type="ECO:0000313" key="3">
    <source>
        <dbReference type="Proteomes" id="UP001448207"/>
    </source>
</evidence>
<proteinExistence type="predicted"/>
<comment type="caution">
    <text evidence="2">The sequence shown here is derived from an EMBL/GenBank/DDBJ whole genome shotgun (WGS) entry which is preliminary data.</text>
</comment>
<protein>
    <submittedName>
        <fullName evidence="2">Uncharacterized protein</fullName>
    </submittedName>
</protein>
<organism evidence="2 3">
    <name type="scientific">Phycomyces blakesleeanus</name>
    <dbReference type="NCBI Taxonomy" id="4837"/>
    <lineage>
        <taxon>Eukaryota</taxon>
        <taxon>Fungi</taxon>
        <taxon>Fungi incertae sedis</taxon>
        <taxon>Mucoromycota</taxon>
        <taxon>Mucoromycotina</taxon>
        <taxon>Mucoromycetes</taxon>
        <taxon>Mucorales</taxon>
        <taxon>Phycomycetaceae</taxon>
        <taxon>Phycomyces</taxon>
    </lineage>
</organism>
<accession>A0ABR3AGW7</accession>
<feature type="coiled-coil region" evidence="1">
    <location>
        <begin position="61"/>
        <end position="88"/>
    </location>
</feature>
<name>A0ABR3AGW7_PHYBL</name>
<reference evidence="2 3" key="1">
    <citation type="submission" date="2024-04" db="EMBL/GenBank/DDBJ databases">
        <title>Symmetric and asymmetric DNA N6-adenine methylation regulates different biological responses in Mucorales.</title>
        <authorList>
            <consortium name="Lawrence Berkeley National Laboratory"/>
            <person name="Lax C."/>
            <person name="Mondo S.J."/>
            <person name="Osorio-Concepcion M."/>
            <person name="Muszewska A."/>
            <person name="Corrochano-Luque M."/>
            <person name="Gutierrez G."/>
            <person name="Riley R."/>
            <person name="Lipzen A."/>
            <person name="Guo J."/>
            <person name="Hundley H."/>
            <person name="Amirebrahimi M."/>
            <person name="Ng V."/>
            <person name="Lorenzo-Gutierrez D."/>
            <person name="Binder U."/>
            <person name="Yang J."/>
            <person name="Song Y."/>
            <person name="Canovas D."/>
            <person name="Navarro E."/>
            <person name="Freitag M."/>
            <person name="Gabaldon T."/>
            <person name="Grigoriev I.V."/>
            <person name="Corrochano L.M."/>
            <person name="Nicolas F.E."/>
            <person name="Garre V."/>
        </authorList>
    </citation>
    <scope>NUCLEOTIDE SEQUENCE [LARGE SCALE GENOMIC DNA]</scope>
    <source>
        <strain evidence="2 3">L51</strain>
    </source>
</reference>
<dbReference type="EMBL" id="JBCLYO010000044">
    <property type="protein sequence ID" value="KAL0074226.1"/>
    <property type="molecule type" value="Genomic_DNA"/>
</dbReference>